<gene>
    <name evidence="13" type="ORF">ODALV1_LOCUS17360</name>
</gene>
<evidence type="ECO:0000256" key="6">
    <source>
        <dbReference type="ARBA" id="ARBA00023136"/>
    </source>
</evidence>
<dbReference type="SUPFAM" id="SSF81321">
    <property type="entry name" value="Family A G protein-coupled receptor-like"/>
    <property type="match status" value="1"/>
</dbReference>
<feature type="compositionally biased region" description="Low complexity" evidence="10">
    <location>
        <begin position="714"/>
        <end position="739"/>
    </location>
</feature>
<evidence type="ECO:0000256" key="11">
    <source>
        <dbReference type="SAM" id="Phobius"/>
    </source>
</evidence>
<organism evidence="13 14">
    <name type="scientific">Orchesella dallaii</name>
    <dbReference type="NCBI Taxonomy" id="48710"/>
    <lineage>
        <taxon>Eukaryota</taxon>
        <taxon>Metazoa</taxon>
        <taxon>Ecdysozoa</taxon>
        <taxon>Arthropoda</taxon>
        <taxon>Hexapoda</taxon>
        <taxon>Collembola</taxon>
        <taxon>Entomobryomorpha</taxon>
        <taxon>Entomobryoidea</taxon>
        <taxon>Orchesellidae</taxon>
        <taxon>Orchesellinae</taxon>
        <taxon>Orchesella</taxon>
    </lineage>
</organism>
<evidence type="ECO:0000256" key="4">
    <source>
        <dbReference type="ARBA" id="ARBA00022989"/>
    </source>
</evidence>
<keyword evidence="6 11" id="KW-0472">Membrane</keyword>
<feature type="compositionally biased region" description="Polar residues" evidence="10">
    <location>
        <begin position="678"/>
        <end position="696"/>
    </location>
</feature>
<evidence type="ECO:0000256" key="9">
    <source>
        <dbReference type="RuleBase" id="RU000688"/>
    </source>
</evidence>
<feature type="region of interest" description="Disordered" evidence="10">
    <location>
        <begin position="612"/>
        <end position="641"/>
    </location>
</feature>
<evidence type="ECO:0000313" key="14">
    <source>
        <dbReference type="Proteomes" id="UP001642540"/>
    </source>
</evidence>
<keyword evidence="3 9" id="KW-0812">Transmembrane</keyword>
<feature type="transmembrane region" description="Helical" evidence="11">
    <location>
        <begin position="358"/>
        <end position="380"/>
    </location>
</feature>
<keyword evidence="8 9" id="KW-0807">Transducer</keyword>
<dbReference type="PROSITE" id="PS00237">
    <property type="entry name" value="G_PROTEIN_RECEP_F1_1"/>
    <property type="match status" value="1"/>
</dbReference>
<feature type="compositionally biased region" description="Gly residues" evidence="10">
    <location>
        <begin position="488"/>
        <end position="498"/>
    </location>
</feature>
<protein>
    <recommendedName>
        <fullName evidence="12">G-protein coupled receptors family 1 profile domain-containing protein</fullName>
    </recommendedName>
</protein>
<evidence type="ECO:0000256" key="5">
    <source>
        <dbReference type="ARBA" id="ARBA00023040"/>
    </source>
</evidence>
<feature type="transmembrane region" description="Helical" evidence="11">
    <location>
        <begin position="107"/>
        <end position="132"/>
    </location>
</feature>
<dbReference type="PANTHER" id="PTHR45695:SF26">
    <property type="entry name" value="NEUROPEPTIDE CCHAMIDE-1 RECEPTOR"/>
    <property type="match status" value="1"/>
</dbReference>
<keyword evidence="7 9" id="KW-0675">Receptor</keyword>
<dbReference type="PROSITE" id="PS50262">
    <property type="entry name" value="G_PROTEIN_RECEP_F1_2"/>
    <property type="match status" value="1"/>
</dbReference>
<evidence type="ECO:0000256" key="3">
    <source>
        <dbReference type="ARBA" id="ARBA00022692"/>
    </source>
</evidence>
<evidence type="ECO:0000256" key="8">
    <source>
        <dbReference type="ARBA" id="ARBA00023224"/>
    </source>
</evidence>
<evidence type="ECO:0000259" key="12">
    <source>
        <dbReference type="PROSITE" id="PS50262"/>
    </source>
</evidence>
<dbReference type="InterPro" id="IPR000276">
    <property type="entry name" value="GPCR_Rhodpsn"/>
</dbReference>
<accession>A0ABP1R536</accession>
<evidence type="ECO:0000256" key="7">
    <source>
        <dbReference type="ARBA" id="ARBA00023170"/>
    </source>
</evidence>
<feature type="transmembrane region" description="Helical" evidence="11">
    <location>
        <begin position="223"/>
        <end position="248"/>
    </location>
</feature>
<comment type="subcellular location">
    <subcellularLocation>
        <location evidence="1">Membrane</location>
        <topology evidence="1">Multi-pass membrane protein</topology>
    </subcellularLocation>
</comment>
<feature type="region of interest" description="Disordered" evidence="10">
    <location>
        <begin position="481"/>
        <end position="515"/>
    </location>
</feature>
<feature type="domain" description="G-protein coupled receptors family 1 profile" evidence="12">
    <location>
        <begin position="123"/>
        <end position="415"/>
    </location>
</feature>
<keyword evidence="5 9" id="KW-0297">G-protein coupled receptor</keyword>
<evidence type="ECO:0000256" key="2">
    <source>
        <dbReference type="ARBA" id="ARBA00010663"/>
    </source>
</evidence>
<dbReference type="CDD" id="cd15927">
    <property type="entry name" value="7tmA_Bombesin_R-like"/>
    <property type="match status" value="1"/>
</dbReference>
<feature type="transmembrane region" description="Helical" evidence="11">
    <location>
        <begin position="299"/>
        <end position="325"/>
    </location>
</feature>
<evidence type="ECO:0000313" key="13">
    <source>
        <dbReference type="EMBL" id="CAL8116639.1"/>
    </source>
</evidence>
<reference evidence="13 14" key="1">
    <citation type="submission" date="2024-08" db="EMBL/GenBank/DDBJ databases">
        <authorList>
            <person name="Cucini C."/>
            <person name="Frati F."/>
        </authorList>
    </citation>
    <scope>NUCLEOTIDE SEQUENCE [LARGE SCALE GENOMIC DNA]</scope>
</reference>
<dbReference type="PRINTS" id="PR00237">
    <property type="entry name" value="GPCRRHODOPSN"/>
</dbReference>
<evidence type="ECO:0000256" key="1">
    <source>
        <dbReference type="ARBA" id="ARBA00004141"/>
    </source>
</evidence>
<feature type="transmembrane region" description="Helical" evidence="11">
    <location>
        <begin position="392"/>
        <end position="418"/>
    </location>
</feature>
<sequence length="821" mass="90829">MDYTKDAILIHDGVKAFQESVEENDGFLLGKQTSSSAATGNLLPPSPQNISTMLLTNLSESLSSISSSISTSPPPPIPSLSSPFDDNEHDFNDTLDYIPYSMRPETYIVPVLFAIIFIVGVIGNGTLIVIFIKHRSMRNVPNMFIVSLAIGDLLVILFCVPFTSTVYTVDSWPYGVVVCKFSEFIKDLSQCVSVFTLTALSADRYFAIVDPMRKLTGRRATKITIISIIGIWTLSVLFALPSALYSYVRVFPEDDELEEGSGSGNGSVYGEEEGEEEDLDFGRTLQVCYPYPKEFGPVYAQAMVMFHFLVYYAVPLFFIATFYIIMARHLVLSTINMPGEATGQGKQIQARKKVAKMILSFVVIFAICFFPHHLFLLWFYFYPDAEDSFNDFWNFCRILGFCLSFANSCINPITLYCVSGTFRKQFNDHLFCCCRCDDSNSRRGPNGVGRQSGGGMLRGGRGGGGLCAACVSLSGNNGQLHGNDSRYGNGGTSRGGNGRLQRGSTMNSDRMMSKRKSTWETQTTVVNHRLLNIPGGVKGGNVHVNNLCSEHEHEHIPLKNMKLQIPPHSKSSPRGTIITDAGLNHQHHHHLLLNPEAAGAPSTTSLVSGNVHARKNSAGSGKSRRRSSSILTKNNKVISDNHHHTQLEEEMEGILPKVELNLSHNHPKSFIEEENEKSISSPTQNTSPTKSSSYNNKMGEIFSKISQKCTSPKRVISNSGGSSPSKKSPSKQVQRSSSSFNTASHDEHEEEMNNFNNNNNYTKHTQEESHSGLGQEEYTETTLIQVPEQKQRLLGNNLDNNVAVGSQVSGEKRMIMKFYNL</sequence>
<dbReference type="Proteomes" id="UP001642540">
    <property type="component" value="Unassembled WGS sequence"/>
</dbReference>
<feature type="region of interest" description="Disordered" evidence="10">
    <location>
        <begin position="255"/>
        <end position="278"/>
    </location>
</feature>
<feature type="region of interest" description="Disordered" evidence="10">
    <location>
        <begin position="671"/>
        <end position="777"/>
    </location>
</feature>
<dbReference type="PANTHER" id="PTHR45695">
    <property type="entry name" value="LEUCOKININ RECEPTOR-RELATED"/>
    <property type="match status" value="1"/>
</dbReference>
<dbReference type="Gene3D" id="1.20.1070.10">
    <property type="entry name" value="Rhodopsin 7-helix transmembrane proteins"/>
    <property type="match status" value="1"/>
</dbReference>
<comment type="similarity">
    <text evidence="2 9">Belongs to the G-protein coupled receptor 1 family.</text>
</comment>
<dbReference type="EMBL" id="CAXLJM020000053">
    <property type="protein sequence ID" value="CAL8116639.1"/>
    <property type="molecule type" value="Genomic_DNA"/>
</dbReference>
<comment type="caution">
    <text evidence="13">The sequence shown here is derived from an EMBL/GenBank/DDBJ whole genome shotgun (WGS) entry which is preliminary data.</text>
</comment>
<dbReference type="InterPro" id="IPR017452">
    <property type="entry name" value="GPCR_Rhodpsn_7TM"/>
</dbReference>
<proteinExistence type="inferred from homology"/>
<dbReference type="SMART" id="SM01381">
    <property type="entry name" value="7TM_GPCR_Srsx"/>
    <property type="match status" value="1"/>
</dbReference>
<feature type="transmembrane region" description="Helical" evidence="11">
    <location>
        <begin position="144"/>
        <end position="164"/>
    </location>
</feature>
<name>A0ABP1R536_9HEXA</name>
<dbReference type="Pfam" id="PF00001">
    <property type="entry name" value="7tm_1"/>
    <property type="match status" value="1"/>
</dbReference>
<keyword evidence="4 11" id="KW-1133">Transmembrane helix</keyword>
<keyword evidence="14" id="KW-1185">Reference proteome</keyword>
<evidence type="ECO:0000256" key="10">
    <source>
        <dbReference type="SAM" id="MobiDB-lite"/>
    </source>
</evidence>